<dbReference type="Pfam" id="PF00472">
    <property type="entry name" value="RF-1"/>
    <property type="match status" value="1"/>
</dbReference>
<dbReference type="PANTHER" id="PTHR11075">
    <property type="entry name" value="PEPTIDE CHAIN RELEASE FACTOR"/>
    <property type="match status" value="1"/>
</dbReference>
<dbReference type="GO" id="GO:0070126">
    <property type="term" value="P:mitochondrial translational termination"/>
    <property type="evidence" value="ECO:0007669"/>
    <property type="project" value="TreeGrafter"/>
</dbReference>
<dbReference type="InterPro" id="IPR052104">
    <property type="entry name" value="Mito_Release_Factor_mL62"/>
</dbReference>
<dbReference type="Gene3D" id="3.30.160.20">
    <property type="match status" value="1"/>
</dbReference>
<evidence type="ECO:0000256" key="1">
    <source>
        <dbReference type="SAM" id="MobiDB-lite"/>
    </source>
</evidence>
<dbReference type="PROSITE" id="PS00745">
    <property type="entry name" value="RF_PROK_I"/>
    <property type="match status" value="1"/>
</dbReference>
<evidence type="ECO:0000313" key="3">
    <source>
        <dbReference type="EMBL" id="AYO41966.1"/>
    </source>
</evidence>
<protein>
    <submittedName>
        <fullName evidence="3">Meiotically up-regulated gene 82 protein</fullName>
    </submittedName>
</protein>
<dbReference type="STRING" id="425264.A0A3G2S2H7"/>
<gene>
    <name evidence="3" type="primary">mug82</name>
    <name evidence="3" type="ORF">DNF11_1016</name>
</gene>
<feature type="domain" description="Prokaryotic-type class I peptide chain release factors" evidence="2">
    <location>
        <begin position="15"/>
        <end position="31"/>
    </location>
</feature>
<dbReference type="GO" id="GO:0005762">
    <property type="term" value="C:mitochondrial large ribosomal subunit"/>
    <property type="evidence" value="ECO:0007669"/>
    <property type="project" value="TreeGrafter"/>
</dbReference>
<dbReference type="VEuPathDB" id="FungiDB:DNF11_1016"/>
<keyword evidence="4" id="KW-1185">Reference proteome</keyword>
<dbReference type="PANTHER" id="PTHR11075:SF54">
    <property type="entry name" value="LARGE RIBOSOMAL SUBUNIT PROTEIN ML62"/>
    <property type="match status" value="1"/>
</dbReference>
<dbReference type="SUPFAM" id="SSF110916">
    <property type="entry name" value="Peptidyl-tRNA hydrolase domain-like"/>
    <property type="match status" value="1"/>
</dbReference>
<dbReference type="InterPro" id="IPR000352">
    <property type="entry name" value="Pep_chain_release_fac_I"/>
</dbReference>
<dbReference type="GO" id="GO:0016150">
    <property type="term" value="F:translation release factor activity, codon nonspecific"/>
    <property type="evidence" value="ECO:0007669"/>
    <property type="project" value="TreeGrafter"/>
</dbReference>
<accession>A0A3G2S2H7</accession>
<evidence type="ECO:0000313" key="4">
    <source>
        <dbReference type="Proteomes" id="UP000269793"/>
    </source>
</evidence>
<sequence>MKFADPAHVHIHFARSSGPGGQNVNKLNTKVYARLELGPRAPRVMPPALVRELAKRSPMYIQSTHSLQVSSERHRTQSQNIQDALGKIHAEIVRLASEGLRGETSPEQRRRVEALAKRERDRMRKAKQMRSFTKSGRRAKE</sequence>
<evidence type="ECO:0000259" key="2">
    <source>
        <dbReference type="PROSITE" id="PS00745"/>
    </source>
</evidence>
<reference evidence="3 4" key="1">
    <citation type="submission" date="2018-10" db="EMBL/GenBank/DDBJ databases">
        <title>Complete genome sequence of Malassezia restricta CBS 7877.</title>
        <authorList>
            <person name="Morand S.C."/>
            <person name="Bertignac M."/>
            <person name="Iltis A."/>
            <person name="Kolder I."/>
            <person name="Pirovano W."/>
            <person name="Jourdain R."/>
            <person name="Clavaud C."/>
        </authorList>
    </citation>
    <scope>NUCLEOTIDE SEQUENCE [LARGE SCALE GENOMIC DNA]</scope>
    <source>
        <strain evidence="3 4">CBS 7877</strain>
    </source>
</reference>
<dbReference type="Proteomes" id="UP000269793">
    <property type="component" value="Chromosome II"/>
</dbReference>
<name>A0A3G2S2H7_MALR7</name>
<feature type="compositionally biased region" description="Basic and acidic residues" evidence="1">
    <location>
        <begin position="100"/>
        <end position="122"/>
    </location>
</feature>
<feature type="region of interest" description="Disordered" evidence="1">
    <location>
        <begin position="99"/>
        <end position="141"/>
    </location>
</feature>
<dbReference type="GO" id="GO:0004045">
    <property type="term" value="F:peptidyl-tRNA hydrolase activity"/>
    <property type="evidence" value="ECO:0007669"/>
    <property type="project" value="TreeGrafter"/>
</dbReference>
<dbReference type="OrthoDB" id="270639at2759"/>
<dbReference type="AlphaFoldDB" id="A0A3G2S2H7"/>
<dbReference type="EMBL" id="CP033149">
    <property type="protein sequence ID" value="AYO41966.1"/>
    <property type="molecule type" value="Genomic_DNA"/>
</dbReference>
<organism evidence="3 4">
    <name type="scientific">Malassezia restricta (strain ATCC 96810 / NBRC 103918 / CBS 7877)</name>
    <name type="common">Seborrheic dermatitis infection agent</name>
    <dbReference type="NCBI Taxonomy" id="425264"/>
    <lineage>
        <taxon>Eukaryota</taxon>
        <taxon>Fungi</taxon>
        <taxon>Dikarya</taxon>
        <taxon>Basidiomycota</taxon>
        <taxon>Ustilaginomycotina</taxon>
        <taxon>Malasseziomycetes</taxon>
        <taxon>Malasseziales</taxon>
        <taxon>Malasseziaceae</taxon>
        <taxon>Malassezia</taxon>
    </lineage>
</organism>
<proteinExistence type="predicted"/>